<gene>
    <name evidence="1" type="ORF">CLV80_102394</name>
</gene>
<dbReference type="Proteomes" id="UP000238007">
    <property type="component" value="Unassembled WGS sequence"/>
</dbReference>
<evidence type="ECO:0000313" key="1">
    <source>
        <dbReference type="EMBL" id="PRY79748.1"/>
    </source>
</evidence>
<keyword evidence="2" id="KW-1185">Reference proteome</keyword>
<comment type="caution">
    <text evidence="1">The sequence shown here is derived from an EMBL/GenBank/DDBJ whole genome shotgun (WGS) entry which is preliminary data.</text>
</comment>
<accession>A0A2T0W3K9</accession>
<dbReference type="AlphaFoldDB" id="A0A2T0W3K9"/>
<evidence type="ECO:0000313" key="2">
    <source>
        <dbReference type="Proteomes" id="UP000238007"/>
    </source>
</evidence>
<proteinExistence type="predicted"/>
<protein>
    <submittedName>
        <fullName evidence="1">Uncharacterized protein</fullName>
    </submittedName>
</protein>
<dbReference type="EMBL" id="PVTP01000002">
    <property type="protein sequence ID" value="PRY79748.1"/>
    <property type="molecule type" value="Genomic_DNA"/>
</dbReference>
<organism evidence="1 2">
    <name type="scientific">Yoonia maritima</name>
    <dbReference type="NCBI Taxonomy" id="1435347"/>
    <lineage>
        <taxon>Bacteria</taxon>
        <taxon>Pseudomonadati</taxon>
        <taxon>Pseudomonadota</taxon>
        <taxon>Alphaproteobacteria</taxon>
        <taxon>Rhodobacterales</taxon>
        <taxon>Paracoccaceae</taxon>
        <taxon>Yoonia</taxon>
    </lineage>
</organism>
<sequence length="47" mass="4988">MIDIILIALLFAAMFYGSPQGGTHPFIALVRKCRAKAVSVAVKGVNV</sequence>
<name>A0A2T0W3K9_9RHOB</name>
<reference evidence="1 2" key="1">
    <citation type="submission" date="2018-03" db="EMBL/GenBank/DDBJ databases">
        <title>Genomic Encyclopedia of Archaeal and Bacterial Type Strains, Phase II (KMG-II): from individual species to whole genera.</title>
        <authorList>
            <person name="Goeker M."/>
        </authorList>
    </citation>
    <scope>NUCLEOTIDE SEQUENCE [LARGE SCALE GENOMIC DNA]</scope>
    <source>
        <strain evidence="1 2">DSM 101533</strain>
    </source>
</reference>
<dbReference type="RefSeq" id="WP_165793317.1">
    <property type="nucleotide sequence ID" value="NZ_PVTP01000002.1"/>
</dbReference>